<evidence type="ECO:0000313" key="7">
    <source>
        <dbReference type="EMBL" id="OEG72273.1"/>
    </source>
</evidence>
<evidence type="ECO:0000256" key="5">
    <source>
        <dbReference type="PIRSR" id="PIRSR006223-50"/>
    </source>
</evidence>
<dbReference type="Gene3D" id="1.10.10.370">
    <property type="entry name" value="DsrC-like protein, C-terminal domain"/>
    <property type="match status" value="1"/>
</dbReference>
<dbReference type="Proteomes" id="UP000095230">
    <property type="component" value="Unassembled WGS sequence"/>
</dbReference>
<dbReference type="EMBL" id="MCBT01000001">
    <property type="protein sequence ID" value="OEG75732.1"/>
    <property type="molecule type" value="Genomic_DNA"/>
</dbReference>
<keyword evidence="2" id="KW-0963">Cytoplasm</keyword>
<dbReference type="Gene3D" id="3.30.1420.10">
    <property type="match status" value="1"/>
</dbReference>
<dbReference type="RefSeq" id="WP_069669920.1">
    <property type="nucleotide sequence ID" value="NZ_BPEU01000021.1"/>
</dbReference>
<dbReference type="Proteomes" id="UP000773469">
    <property type="component" value="Unassembled WGS sequence"/>
</dbReference>
<comment type="subcellular location">
    <subcellularLocation>
        <location evidence="1">Cytoplasm</location>
    </subcellularLocation>
</comment>
<dbReference type="InterPro" id="IPR007453">
    <property type="entry name" value="DsrC/TusE"/>
</dbReference>
<comment type="function">
    <text evidence="4">Part of a sulfur-relay system.</text>
</comment>
<dbReference type="InterPro" id="IPR043163">
    <property type="entry name" value="DsrC-like_N"/>
</dbReference>
<dbReference type="Pfam" id="PF04358">
    <property type="entry name" value="DsrC"/>
    <property type="match status" value="1"/>
</dbReference>
<dbReference type="OrthoDB" id="9786347at2"/>
<feature type="active site" description="Cysteine persulfide intermediate" evidence="5">
    <location>
        <position position="111"/>
    </location>
</feature>
<dbReference type="SUPFAM" id="SSF69721">
    <property type="entry name" value="DsrC, the gamma subunit of dissimilatory sulfite reductase"/>
    <property type="match status" value="1"/>
</dbReference>
<dbReference type="GO" id="GO:0016740">
    <property type="term" value="F:transferase activity"/>
    <property type="evidence" value="ECO:0007669"/>
    <property type="project" value="UniProtKB-KW"/>
</dbReference>
<protein>
    <recommendedName>
        <fullName evidence="4">Sulfurtransferase</fullName>
        <ecNumber evidence="4">2.8.1.-</ecNumber>
    </recommendedName>
</protein>
<evidence type="ECO:0000313" key="6">
    <source>
        <dbReference type="EMBL" id="GIU43249.1"/>
    </source>
</evidence>
<dbReference type="GO" id="GO:0097163">
    <property type="term" value="F:sulfur carrier activity"/>
    <property type="evidence" value="ECO:0007669"/>
    <property type="project" value="TreeGrafter"/>
</dbReference>
<evidence type="ECO:0000313" key="8">
    <source>
        <dbReference type="EMBL" id="OEG75732.1"/>
    </source>
</evidence>
<dbReference type="GO" id="GO:0002143">
    <property type="term" value="P:tRNA wobble position uridine thiolation"/>
    <property type="evidence" value="ECO:0007669"/>
    <property type="project" value="TreeGrafter"/>
</dbReference>
<dbReference type="EMBL" id="BPEU01000021">
    <property type="protein sequence ID" value="GIU43249.1"/>
    <property type="molecule type" value="Genomic_DNA"/>
</dbReference>
<evidence type="ECO:0000256" key="3">
    <source>
        <dbReference type="ARBA" id="ARBA00022679"/>
    </source>
</evidence>
<dbReference type="AlphaFoldDB" id="A0A1E5IQQ1"/>
<reference evidence="7 9" key="1">
    <citation type="submission" date="2016-07" db="EMBL/GenBank/DDBJ databases">
        <title>Whole-genome of two Shewanella species isolated from a digestive organ of sea cucumber Apostichopus japonicus Selenka 1867.</title>
        <authorList>
            <person name="Hong H.-H."/>
            <person name="Choi H."/>
            <person name="Cheon S."/>
            <person name="Oh J.-S."/>
            <person name="Lee H.-G."/>
            <person name="Park C."/>
        </authorList>
    </citation>
    <scope>NUCLEOTIDE SEQUENCE [LARGE SCALE GENOMIC DNA]</scope>
    <source>
        <strain evidence="7 9">CSB03KR</strain>
    </source>
</reference>
<evidence type="ECO:0000256" key="1">
    <source>
        <dbReference type="ARBA" id="ARBA00004496"/>
    </source>
</evidence>
<dbReference type="EC" id="2.8.1.-" evidence="4"/>
<keyword evidence="10" id="KW-1185">Reference proteome</keyword>
<organism evidence="7 9">
    <name type="scientific">Shewanella colwelliana</name>
    <name type="common">Alteromonas colwelliana</name>
    <dbReference type="NCBI Taxonomy" id="23"/>
    <lineage>
        <taxon>Bacteria</taxon>
        <taxon>Pseudomonadati</taxon>
        <taxon>Pseudomonadota</taxon>
        <taxon>Gammaproteobacteria</taxon>
        <taxon>Alteromonadales</taxon>
        <taxon>Shewanellaceae</taxon>
        <taxon>Shewanella</taxon>
    </lineage>
</organism>
<gene>
    <name evidence="6" type="primary">tusE</name>
    <name evidence="7" type="ORF">BEL05_04640</name>
    <name evidence="8" type="ORF">BEL05_15970</name>
    <name evidence="6" type="ORF">TUM3794_28460</name>
</gene>
<evidence type="ECO:0000313" key="9">
    <source>
        <dbReference type="Proteomes" id="UP000095230"/>
    </source>
</evidence>
<dbReference type="PANTHER" id="PTHR37010">
    <property type="entry name" value="SULFURTRANSFERASE TUSE"/>
    <property type="match status" value="1"/>
</dbReference>
<keyword evidence="3 4" id="KW-0808">Transferase</keyword>
<sequence>MVNSIQYQSKQIETDPQGYLLNVGDWNEEVAMIIASKENIELSDAHWEVIHFVRNFYLEFNTSPAIRVLVKAISQSLGAEKGNSKYLYTLFPTGPAKQATKVAGLPKPAKCI</sequence>
<accession>A0A1E5IQQ1</accession>
<dbReference type="PIRSF" id="PIRSF006223">
    <property type="entry name" value="DsrC_TusE"/>
    <property type="match status" value="1"/>
</dbReference>
<comment type="caution">
    <text evidence="7">The sequence shown here is derived from an EMBL/GenBank/DDBJ whole genome shotgun (WGS) entry which is preliminary data.</text>
</comment>
<comment type="similarity">
    <text evidence="4">Belongs to the dsrC/tusE family.</text>
</comment>
<dbReference type="EMBL" id="MCBT01000048">
    <property type="protein sequence ID" value="OEG72273.1"/>
    <property type="molecule type" value="Genomic_DNA"/>
</dbReference>
<dbReference type="NCBIfam" id="TIGR03342">
    <property type="entry name" value="dsrC_tusE_dsvC"/>
    <property type="match status" value="1"/>
</dbReference>
<reference evidence="6 10" key="2">
    <citation type="submission" date="2021-05" db="EMBL/GenBank/DDBJ databases">
        <title>Molecular characterization for Shewanella algae harboring chromosomal blaOXA-55-like strains isolated from clinical and environment sample.</title>
        <authorList>
            <person name="Ohama Y."/>
            <person name="Aoki K."/>
            <person name="Harada S."/>
            <person name="Moriya K."/>
            <person name="Ishii Y."/>
            <person name="Tateda K."/>
        </authorList>
    </citation>
    <scope>NUCLEOTIDE SEQUENCE [LARGE SCALE GENOMIC DNA]</scope>
    <source>
        <strain evidence="6 10">MBTL60-118</strain>
    </source>
</reference>
<dbReference type="STRING" id="23.BEL05_04640"/>
<proteinExistence type="inferred from homology"/>
<dbReference type="FunFam" id="1.10.10.370:FF:000001">
    <property type="entry name" value="Sulfurtransferase"/>
    <property type="match status" value="1"/>
</dbReference>
<evidence type="ECO:0000313" key="10">
    <source>
        <dbReference type="Proteomes" id="UP000773469"/>
    </source>
</evidence>
<dbReference type="InterPro" id="IPR042072">
    <property type="entry name" value="DsrC-like_C"/>
</dbReference>
<dbReference type="GO" id="GO:0005737">
    <property type="term" value="C:cytoplasm"/>
    <property type="evidence" value="ECO:0007669"/>
    <property type="project" value="UniProtKB-SubCell"/>
</dbReference>
<name>A0A1E5IQQ1_SHECO</name>
<dbReference type="PANTHER" id="PTHR37010:SF1">
    <property type="entry name" value="SULFURTRANSFERASE TUSE"/>
    <property type="match status" value="1"/>
</dbReference>
<evidence type="ECO:0000256" key="2">
    <source>
        <dbReference type="ARBA" id="ARBA00022490"/>
    </source>
</evidence>
<dbReference type="InterPro" id="IPR025526">
    <property type="entry name" value="DsrC-like_dom_sf"/>
</dbReference>
<evidence type="ECO:0000256" key="4">
    <source>
        <dbReference type="PIRNR" id="PIRNR006223"/>
    </source>
</evidence>